<accession>A0A6J6HV95</accession>
<dbReference type="GO" id="GO:0003677">
    <property type="term" value="F:DNA binding"/>
    <property type="evidence" value="ECO:0007669"/>
    <property type="project" value="InterPro"/>
</dbReference>
<proteinExistence type="predicted"/>
<protein>
    <submittedName>
        <fullName evidence="1">Unannotated protein</fullName>
    </submittedName>
</protein>
<dbReference type="GO" id="GO:0006355">
    <property type="term" value="P:regulation of DNA-templated transcription"/>
    <property type="evidence" value="ECO:0007669"/>
    <property type="project" value="InterPro"/>
</dbReference>
<dbReference type="Gene3D" id="1.10.10.10">
    <property type="entry name" value="Winged helix-like DNA-binding domain superfamily/Winged helix DNA-binding domain"/>
    <property type="match status" value="1"/>
</dbReference>
<reference evidence="1" key="1">
    <citation type="submission" date="2020-05" db="EMBL/GenBank/DDBJ databases">
        <authorList>
            <person name="Chiriac C."/>
            <person name="Salcher M."/>
            <person name="Ghai R."/>
            <person name="Kavagutti S V."/>
        </authorList>
    </citation>
    <scope>NUCLEOTIDE SEQUENCE</scope>
</reference>
<dbReference type="InterPro" id="IPR036388">
    <property type="entry name" value="WH-like_DNA-bd_sf"/>
</dbReference>
<dbReference type="AlphaFoldDB" id="A0A6J6HV95"/>
<dbReference type="SUPFAM" id="SSF46894">
    <property type="entry name" value="C-terminal effector domain of the bipartite response regulators"/>
    <property type="match status" value="1"/>
</dbReference>
<dbReference type="InterPro" id="IPR016032">
    <property type="entry name" value="Sig_transdc_resp-reg_C-effctor"/>
</dbReference>
<dbReference type="EMBL" id="CAEZUQ010000107">
    <property type="protein sequence ID" value="CAB4612388.1"/>
    <property type="molecule type" value="Genomic_DNA"/>
</dbReference>
<name>A0A6J6HV95_9ZZZZ</name>
<organism evidence="1">
    <name type="scientific">freshwater metagenome</name>
    <dbReference type="NCBI Taxonomy" id="449393"/>
    <lineage>
        <taxon>unclassified sequences</taxon>
        <taxon>metagenomes</taxon>
        <taxon>ecological metagenomes</taxon>
    </lineage>
</organism>
<evidence type="ECO:0000313" key="1">
    <source>
        <dbReference type="EMBL" id="CAB4612388.1"/>
    </source>
</evidence>
<sequence length="242" mass="27306">MDTLDIDFMAKILELSQFTGDMHSDVDDISRFIVVRTLSEFDPVVFYVGWIHDGFELVELTGFGYSRDLENSVKNIPLRAKNPLTFSVTHNKLVLIHNTKADLKDFPDLDTDDPRIKGWKTCLAWPINSHGGAIAFFNSEFELSNLSEKFIMTIGSISGLAFKIALDCDWTAYARKSQKVVVNNDAPTPRQEIIIKRMRNGLSNKAIALELGYSESLIRQETIAIYKIFSVAGRKELVAIPE</sequence>
<gene>
    <name evidence="1" type="ORF">UFOPK1842_00844</name>
</gene>